<dbReference type="RefSeq" id="WP_075004552.1">
    <property type="nucleotide sequence ID" value="NZ_FOAP01000001.1"/>
</dbReference>
<evidence type="ECO:0000313" key="4">
    <source>
        <dbReference type="EMBL" id="SEK31547.1"/>
    </source>
</evidence>
<keyword evidence="5" id="KW-1185">Reference proteome</keyword>
<keyword evidence="1" id="KW-0472">Membrane</keyword>
<evidence type="ECO:0000259" key="3">
    <source>
        <dbReference type="Pfam" id="PF13490"/>
    </source>
</evidence>
<feature type="domain" description="CHAT" evidence="2">
    <location>
        <begin position="822"/>
        <end position="966"/>
    </location>
</feature>
<sequence>MTSSCEQLAAFVDGELSPVEAEAFQKHLSGCEECQAGLMDQVQASTAVQAAGEHARQKTRAPFQPVRARRRTRAVPYAVGAVAVVLLGVLAVRGLRTSPEDPLLLAHAETRPLEGWLSYPGARRYRPLATMRSGSADRAGLDHRRLAELEDRGDFHGVATAYLLAGEFERAEQFLDRAPASPEVDSDRALAALGRGDAERALGLLEHARTSAPRSPRVHWNRGVVLRAMALELAASVEFQHVADTAEPGWSEEAKRLAGGLRANAEARQKAWSALTEAGQALALQGTPMPAAMVPRNPGRVRLYLYHALRTAASREQVLALLPLAQSLDQVSRTRTASASVQRIAGADFARRAPLAETYRTLLAAPGALSDGEKTAYLERLRRSGEQDLLLGAILLMGAERQHLAEVERLVQASDDVLWYRGPLVKAQALEEMARGAGTAAEQRLQEAVEDSRRAGLDYRSIALQEELSTLYNRLDRRREAMQVARAALEAARRTDDWFHEDLLVFDLVTSARLSHAPALARAYLDEYLQRAPEDCARRAEYHHFRALLAVEALDAPAARHELAQAQACPAAPTLFEIAVYGDLLRFGATGAERARAEDRIRLLRQDASLEPDQRLLLEHLAGRILIETDRPGGQRILRDVIAGAEKRRETDIEARKAWSHSYQALVRDAGKAGAFDEAIALLSAELERAAPPTCLLALAGQDERILFVAKGPQGETRGEYREGLTRSLHEAVPPVPAALQAVLEGCDTVRVLAEPLLQGRPGLLGPDRAWSYLAPKVRGPNAPAVGTSFKHVVVSDVEPPASLGLPRLLPWSRPPEPGEVHLRGASATPEAVLAELTDATQVEFHAHGLSRSGFSDASFLALSPGARGRYALTAADLQGRSLRGAPLVLLAACEANVGALRYHDVWSLPAAFIQAGARSVVAPSSQVPDAEVGTFFQELLERVDAGATAAQALRDTRRAWLQTKPTRWVEDLVVFE</sequence>
<dbReference type="Pfam" id="PF13490">
    <property type="entry name" value="zf-HC2"/>
    <property type="match status" value="1"/>
</dbReference>
<keyword evidence="1" id="KW-0812">Transmembrane</keyword>
<evidence type="ECO:0000256" key="1">
    <source>
        <dbReference type="SAM" id="Phobius"/>
    </source>
</evidence>
<dbReference type="GO" id="GO:0008270">
    <property type="term" value="F:zinc ion binding"/>
    <property type="evidence" value="ECO:0007669"/>
    <property type="project" value="UniProtKB-KW"/>
</dbReference>
<accession>A0A1H7G1Z6</accession>
<dbReference type="EMBL" id="FOAP01000001">
    <property type="protein sequence ID" value="SEK31547.1"/>
    <property type="molecule type" value="Genomic_DNA"/>
</dbReference>
<dbReference type="InterPro" id="IPR011990">
    <property type="entry name" value="TPR-like_helical_dom_sf"/>
</dbReference>
<keyword evidence="4" id="KW-0862">Zinc</keyword>
<evidence type="ECO:0000259" key="2">
    <source>
        <dbReference type="Pfam" id="PF12770"/>
    </source>
</evidence>
<keyword evidence="1" id="KW-1133">Transmembrane helix</keyword>
<dbReference type="Pfam" id="PF12770">
    <property type="entry name" value="CHAT"/>
    <property type="match status" value="1"/>
</dbReference>
<dbReference type="Gene3D" id="1.25.40.10">
    <property type="entry name" value="Tetratricopeptide repeat domain"/>
    <property type="match status" value="1"/>
</dbReference>
<dbReference type="InterPro" id="IPR024983">
    <property type="entry name" value="CHAT_dom"/>
</dbReference>
<dbReference type="SUPFAM" id="SSF48452">
    <property type="entry name" value="TPR-like"/>
    <property type="match status" value="1"/>
</dbReference>
<dbReference type="Proteomes" id="UP000182719">
    <property type="component" value="Unassembled WGS sequence"/>
</dbReference>
<dbReference type="InterPro" id="IPR041916">
    <property type="entry name" value="Anti_sigma_zinc_sf"/>
</dbReference>
<feature type="transmembrane region" description="Helical" evidence="1">
    <location>
        <begin position="74"/>
        <end position="95"/>
    </location>
</feature>
<dbReference type="AlphaFoldDB" id="A0A1H7G1Z6"/>
<organism evidence="4 5">
    <name type="scientific">Stigmatella aurantiaca</name>
    <dbReference type="NCBI Taxonomy" id="41"/>
    <lineage>
        <taxon>Bacteria</taxon>
        <taxon>Pseudomonadati</taxon>
        <taxon>Myxococcota</taxon>
        <taxon>Myxococcia</taxon>
        <taxon>Myxococcales</taxon>
        <taxon>Cystobacterineae</taxon>
        <taxon>Archangiaceae</taxon>
        <taxon>Stigmatella</taxon>
    </lineage>
</organism>
<dbReference type="OrthoDB" id="5526017at2"/>
<dbReference type="InterPro" id="IPR027383">
    <property type="entry name" value="Znf_put"/>
</dbReference>
<feature type="domain" description="Putative zinc-finger" evidence="3">
    <location>
        <begin position="6"/>
        <end position="35"/>
    </location>
</feature>
<dbReference type="Gene3D" id="1.10.10.1320">
    <property type="entry name" value="Anti-sigma factor, zinc-finger domain"/>
    <property type="match status" value="1"/>
</dbReference>
<keyword evidence="4" id="KW-0479">Metal-binding</keyword>
<name>A0A1H7G1Z6_STIAU</name>
<reference evidence="5" key="1">
    <citation type="submission" date="2016-10" db="EMBL/GenBank/DDBJ databases">
        <authorList>
            <person name="Varghese N."/>
            <person name="Submissions S."/>
        </authorList>
    </citation>
    <scope>NUCLEOTIDE SEQUENCE [LARGE SCALE GENOMIC DNA]</scope>
    <source>
        <strain evidence="5">DSM 17044</strain>
    </source>
</reference>
<gene>
    <name evidence="4" type="ORF">SAMN05444354_101263</name>
</gene>
<evidence type="ECO:0000313" key="5">
    <source>
        <dbReference type="Proteomes" id="UP000182719"/>
    </source>
</evidence>
<proteinExistence type="predicted"/>
<protein>
    <submittedName>
        <fullName evidence="4">Putative zinc-finger</fullName>
    </submittedName>
</protein>
<keyword evidence="4" id="KW-0863">Zinc-finger</keyword>